<organism evidence="1 2">
    <name type="scientific">Sulfuriroseicoccus oceanibius</name>
    <dbReference type="NCBI Taxonomy" id="2707525"/>
    <lineage>
        <taxon>Bacteria</taxon>
        <taxon>Pseudomonadati</taxon>
        <taxon>Verrucomicrobiota</taxon>
        <taxon>Verrucomicrobiia</taxon>
        <taxon>Verrucomicrobiales</taxon>
        <taxon>Verrucomicrobiaceae</taxon>
        <taxon>Sulfuriroseicoccus</taxon>
    </lineage>
</organism>
<protein>
    <submittedName>
        <fullName evidence="1">Transporter</fullName>
    </submittedName>
</protein>
<evidence type="ECO:0000313" key="2">
    <source>
        <dbReference type="Proteomes" id="UP000475117"/>
    </source>
</evidence>
<gene>
    <name evidence="1" type="ORF">G3M56_002320</name>
</gene>
<dbReference type="InterPro" id="IPR025737">
    <property type="entry name" value="FApF"/>
</dbReference>
<dbReference type="KEGG" id="soa:G3M56_002320"/>
<dbReference type="Proteomes" id="UP000475117">
    <property type="component" value="Chromosome"/>
</dbReference>
<dbReference type="EMBL" id="CP066776">
    <property type="protein sequence ID" value="QQL45448.1"/>
    <property type="molecule type" value="Genomic_DNA"/>
</dbReference>
<dbReference type="AlphaFoldDB" id="A0A6B3LFL9"/>
<sequence>MTKPSILLALGLTSAAAIAGEAPVIAVAQADVREVRPLEADRPDVTESPITVDKGFWQLEMTTAEWTQDKADGVTTRGWGFGLANLKYGISQRDDLQLGFDSYSTEKSGGTKTDGFGDIVVRWKHNVLGIDDGSDLALAVMPYVKVPTGTDLSNDEWEGGFVVPVGVPLCERVGLGLQVEPAYVFNEDTAGHEFAVGHTVALAADLGGAFGGYVEYVGVAAESDYLAAISGGLTYDVNLHFRLDLGTQIGLNDAAEDARVFTGLTYRF</sequence>
<name>A0A6B3LFL9_9BACT</name>
<dbReference type="RefSeq" id="WP_164365527.1">
    <property type="nucleotide sequence ID" value="NZ_CP066776.1"/>
</dbReference>
<dbReference type="Pfam" id="PF13557">
    <property type="entry name" value="Phenol_MetA_deg"/>
    <property type="match status" value="1"/>
</dbReference>
<evidence type="ECO:0000313" key="1">
    <source>
        <dbReference type="EMBL" id="QQL45448.1"/>
    </source>
</evidence>
<reference evidence="1 2" key="1">
    <citation type="submission" date="2020-12" db="EMBL/GenBank/DDBJ databases">
        <title>Sulforoseuscoccus oceanibium gen. nov., sp. nov., a representative of the phylum Verrucomicrobia with special cytoplasmic membrane, and proposal of Sulforoseuscoccusaceae fam. nov.</title>
        <authorList>
            <person name="Xi F."/>
        </authorList>
    </citation>
    <scope>NUCLEOTIDE SEQUENCE [LARGE SCALE GENOMIC DNA]</scope>
    <source>
        <strain evidence="1 2">T37</strain>
    </source>
</reference>
<accession>A0A6B3LFL9</accession>
<proteinExistence type="predicted"/>
<keyword evidence="2" id="KW-1185">Reference proteome</keyword>